<feature type="compositionally biased region" description="Basic and acidic residues" evidence="1">
    <location>
        <begin position="1776"/>
        <end position="1786"/>
    </location>
</feature>
<dbReference type="Pfam" id="PF13332">
    <property type="entry name" value="Fil_haemagg_2"/>
    <property type="match status" value="2"/>
</dbReference>
<feature type="region of interest" description="Disordered" evidence="1">
    <location>
        <begin position="1695"/>
        <end position="1720"/>
    </location>
</feature>
<dbReference type="InterPro" id="IPR010069">
    <property type="entry name" value="CdiA_FHA1_rpt"/>
</dbReference>
<feature type="region of interest" description="Disordered" evidence="1">
    <location>
        <begin position="1759"/>
        <end position="1792"/>
    </location>
</feature>
<dbReference type="InterPro" id="IPR008619">
    <property type="entry name" value="Filamentous_hemagglutn_rpt"/>
</dbReference>
<organism evidence="3 4">
    <name type="scientific">Herbaspirillum chlorophenolicum</name>
    <dbReference type="NCBI Taxonomy" id="211589"/>
    <lineage>
        <taxon>Bacteria</taxon>
        <taxon>Pseudomonadati</taxon>
        <taxon>Pseudomonadota</taxon>
        <taxon>Betaproteobacteria</taxon>
        <taxon>Burkholderiales</taxon>
        <taxon>Oxalobacteraceae</taxon>
        <taxon>Herbaspirillum</taxon>
    </lineage>
</organism>
<keyword evidence="4" id="KW-1185">Reference proteome</keyword>
<dbReference type="NCBIfam" id="TIGR01731">
    <property type="entry name" value="fil_hemag_20aa"/>
    <property type="match status" value="5"/>
</dbReference>
<name>A0ABW8EYV7_9BURK</name>
<dbReference type="EMBL" id="JBIUZV010000004">
    <property type="protein sequence ID" value="MFJ3045948.1"/>
    <property type="molecule type" value="Genomic_DNA"/>
</dbReference>
<dbReference type="Proteomes" id="UP001617427">
    <property type="component" value="Unassembled WGS sequence"/>
</dbReference>
<evidence type="ECO:0000259" key="2">
    <source>
        <dbReference type="SMART" id="SM00912"/>
    </source>
</evidence>
<dbReference type="RefSeq" id="WP_402699817.1">
    <property type="nucleotide sequence ID" value="NZ_JBIUZV010000004.1"/>
</dbReference>
<feature type="compositionally biased region" description="Low complexity" evidence="1">
    <location>
        <begin position="1695"/>
        <end position="1710"/>
    </location>
</feature>
<feature type="compositionally biased region" description="Polar residues" evidence="1">
    <location>
        <begin position="1641"/>
        <end position="1650"/>
    </location>
</feature>
<comment type="caution">
    <text evidence="3">The sequence shown here is derived from an EMBL/GenBank/DDBJ whole genome shotgun (WGS) entry which is preliminary data.</text>
</comment>
<dbReference type="SUPFAM" id="SSF51126">
    <property type="entry name" value="Pectin lyase-like"/>
    <property type="match status" value="1"/>
</dbReference>
<dbReference type="InterPro" id="IPR025157">
    <property type="entry name" value="Hemagglutinin_rpt"/>
</dbReference>
<feature type="domain" description="Filamentous haemagglutinin FhaB/tRNA nuclease CdiA-like TPS" evidence="2">
    <location>
        <begin position="47"/>
        <end position="168"/>
    </location>
</feature>
<dbReference type="Pfam" id="PF05594">
    <property type="entry name" value="Fil_haemagg"/>
    <property type="match status" value="5"/>
</dbReference>
<dbReference type="Gene3D" id="2.160.20.10">
    <property type="entry name" value="Single-stranded right-handed beta-helix, Pectin lyase-like"/>
    <property type="match status" value="1"/>
</dbReference>
<dbReference type="InterPro" id="IPR008638">
    <property type="entry name" value="FhaB/CdiA-like_TPS"/>
</dbReference>
<dbReference type="SMART" id="SM00912">
    <property type="entry name" value="Haemagg_act"/>
    <property type="match status" value="1"/>
</dbReference>
<sequence length="2260" mass="234757">MNTRFLCLAGSIALAYNPLILVRAQTSPIKADSNAAGANRPVIDSTANGRPLVQIVAPNAAGVSHNQYQQFNVDRAGAILNNATGNALTQQGGWISANPNLGNGNAARLILNEVTSNNPSQLRGYLEVAGQRADVVVSNPNGILVDGFGFINTSRGVLTTGVPVFGGSGSLDAFRVTQGDISVGGTGFNDRSTRQVDLIARSVQVNAGIWADRLNIMAGANRVNYVDLGVQVIDESGGMPTVAVDVSAIGGMYANHIRMVGTEAGVGVKSYGKMAAIGGDFQIDSAGKITLGADVNATGNMRIASGEAIVNQAKLSSGGAMDLRATAIGNQGKEILSGGNLSINAVTLNNADGSIKSNHNVSLGLRSDYTHAQGETISAAGDLAINTSGDFVNRNDLSAGGNLSVHAANIDNRKDGLISAGQSTLLRADQAITNTGRIYGQDIALGAQSLINDHEGIYSDGLPAGVIAARNTLNIGAKTLVNREHALLKSDGDMAIGGALDGRNKAVGRADSIINSSAIIDAGGRLSIASAILRNTNAHFASEIRLDPTKTRSWTEYEIDGNPRVFTVEEVRLVPEGGVMKLVVNADQSRHNDYTIRHIKETTRSTIVTQTDPGKIISRGDMLLTGGNVINDKSAIVAGGTLTGRIDGADNGGTNPQGEIFVRRDIVSIHRTTERCGFMGSKRCNKDSTSYPNIEFPVTHFDLGIWKASANTAHDGVPNPVGDNKPQIVPLPTSQLYRPVTVPGTNYLIEADPAFTNYRSFLSSDYLLNRMAMNPESTQKRLGDGYYEQQIINDQILRLTGRMTLGTYASNEDQYRALMDAGVAFARSFDIVPGMALSVGQMAQLTSDIVWLVEQNILLSDGTTQQALVPVVYLSRLHAQDVRPGGALIAAENIDLKINGNLVNAGTLQANANLSIDAAGDIDNNLGTIGRHATTGTTLLMAANDVNSKSGMINGQRVAILAGRDANIGTVANASNGANGMQISLDRTGGISAGTLVLQAKRDINLNAAVIHTSGDAALAAGNNLSLNAVKTQEELNVTYDDRNHLYKRQEQANGTIIATGGKATFVVNNDLNSRAAYVNTTGALTVMAGNSINIGAATQDNRYDQEVYTASSSVLSSHSTHSRDRKNGAQAIGSTLSGDSVTVQAGKDLNVVGSNIVSTSGTNLAAANNVNIVTSRNTAGQIYSKEEKTSGVFSGGGIGVTIGSRSLKNDQTSLQVTNSASIVGSTSGNVAIAAGKTYTQTGSNVVAPAGDVNIIAKRVDINAAADTVDTTQATRFKQSGVSLQITSPVLSAIQTTQQMKQALSQTKDTRLKILAGATVGMSVVNAADAIAQNPATAGGINVAISLGTSKSNSHSKQHTSTVRGSNVTGGSNVTIAAIGDGNHSDLTVAGSKISAGSNIALEAEHDLNFIAATNIAQQYSTNSGSSASIGIGFSAGGSKNGFSINAGISGSRGNANGNDVSHTNTLIVAGNQLTATSGYDTNLKGAVASGKQVTAKVGNDLNIESLQDISTYNSKQQSIGVGVSLCIPPFCYGASSVSANVGQSKINSSYASVNEQSGIKAGNDGFNVKVQGNTDLKGALIASTNQAVQDGKNSLSTGTLMYRDILNRADYKGQRLNLGGGYSFGGGDGNNGVGTDQQGKVQSGPSQVPGTRLPADKNGLAMAPPIPLSAKGSAFSTTQSGISGGDIRITNDQAQQQKTGQTAQQASAAINRDVTSDKDGENALKPIFNEKEIQAGFAIAGALAREVNTYVHNRAQEADAKKNAADDQGSSLTQDQREQLRKEANELESNWGPGGTYRKIATALTAAASGNVMGGAGQFAQAATVNYLQSLGAEQVKRIADSLGSDAARAALHAIVGCAGATIQGANCGAGAMGASASSVLGTLLGSSNNLSNEEKEARKNAVTSLIAAIASTGNNVATATAAGQIEAENNTFYVWRNNAIRTDKVPNDKVVVLGKKDAWRILNQPIQGIGYPQVLSPSQLNELVDSQVYDLAKPRDFEALRKVTDMSYYVTENGTRVFFQNGMDNHVPDAKASAALLSGLLKEPVGAIINDSHGVPSDVKEYLPNMFATKDILNEYTYRELNAKGNPTLIVMHSAGNEDAYKALKAGQVYGYTYPNLSFLSVGSPVSANKLQSIMRQSDVTFLGQINDWRDPVTYSKTAGALALGVTGTGAWTGVKTGISIGAPMGTPAGPLGVFATSLIGGAVGGAVGVAVGGAVGGSSILYGIKNYHPFAQYFQNQQLQQQALDWQKQQESNTSKK</sequence>
<accession>A0ABW8EYV7</accession>
<feature type="region of interest" description="Disordered" evidence="1">
    <location>
        <begin position="1629"/>
        <end position="1654"/>
    </location>
</feature>
<feature type="region of interest" description="Disordered" evidence="1">
    <location>
        <begin position="1115"/>
        <end position="1134"/>
    </location>
</feature>
<dbReference type="NCBIfam" id="TIGR01901">
    <property type="entry name" value="adhes_NPXG"/>
    <property type="match status" value="1"/>
</dbReference>
<dbReference type="InterPro" id="IPR011050">
    <property type="entry name" value="Pectin_lyase_fold/virulence"/>
</dbReference>
<evidence type="ECO:0000313" key="4">
    <source>
        <dbReference type="Proteomes" id="UP001617427"/>
    </source>
</evidence>
<evidence type="ECO:0000313" key="3">
    <source>
        <dbReference type="EMBL" id="MFJ3045948.1"/>
    </source>
</evidence>
<dbReference type="InterPro" id="IPR012334">
    <property type="entry name" value="Pectin_lyas_fold"/>
</dbReference>
<protein>
    <submittedName>
        <fullName evidence="3">Hemagglutinin repeat-containing protein</fullName>
    </submittedName>
</protein>
<proteinExistence type="predicted"/>
<gene>
    <name evidence="3" type="ORF">ACIPEN_08965</name>
</gene>
<evidence type="ECO:0000256" key="1">
    <source>
        <dbReference type="SAM" id="MobiDB-lite"/>
    </source>
</evidence>
<dbReference type="Pfam" id="PF05860">
    <property type="entry name" value="TPS"/>
    <property type="match status" value="1"/>
</dbReference>
<reference evidence="3 4" key="1">
    <citation type="submission" date="2024-10" db="EMBL/GenBank/DDBJ databases">
        <title>The Natural Products Discovery Center: Release of the First 8490 Sequenced Strains for Exploring Actinobacteria Biosynthetic Diversity.</title>
        <authorList>
            <person name="Kalkreuter E."/>
            <person name="Kautsar S.A."/>
            <person name="Yang D."/>
            <person name="Bader C.D."/>
            <person name="Teijaro C.N."/>
            <person name="Fluegel L."/>
            <person name="Davis C.M."/>
            <person name="Simpson J.R."/>
            <person name="Lauterbach L."/>
            <person name="Steele A.D."/>
            <person name="Gui C."/>
            <person name="Meng S."/>
            <person name="Li G."/>
            <person name="Viehrig K."/>
            <person name="Ye F."/>
            <person name="Su P."/>
            <person name="Kiefer A.F."/>
            <person name="Nichols A."/>
            <person name="Cepeda A.J."/>
            <person name="Yan W."/>
            <person name="Fan B."/>
            <person name="Jiang Y."/>
            <person name="Adhikari A."/>
            <person name="Zheng C.-J."/>
            <person name="Schuster L."/>
            <person name="Cowan T.M."/>
            <person name="Smanski M.J."/>
            <person name="Chevrette M.G."/>
            <person name="De Carvalho L.P.S."/>
            <person name="Shen B."/>
        </authorList>
    </citation>
    <scope>NUCLEOTIDE SEQUENCE [LARGE SCALE GENOMIC DNA]</scope>
    <source>
        <strain evidence="3 4">NPDC087045</strain>
    </source>
</reference>